<keyword evidence="2" id="KW-1185">Reference proteome</keyword>
<proteinExistence type="predicted"/>
<gene>
    <name evidence="1" type="ORF">NDI38_01765</name>
</gene>
<evidence type="ECO:0000313" key="1">
    <source>
        <dbReference type="EMBL" id="MEP1057144.1"/>
    </source>
</evidence>
<evidence type="ECO:0000313" key="2">
    <source>
        <dbReference type="Proteomes" id="UP001476950"/>
    </source>
</evidence>
<comment type="caution">
    <text evidence="1">The sequence shown here is derived from an EMBL/GenBank/DDBJ whole genome shotgun (WGS) entry which is preliminary data.</text>
</comment>
<sequence length="50" mass="5731">MQSDSFKLKAFQHQQQMIPCFFAIAAWLSINFTALQSDRLGGCLIMQLHD</sequence>
<dbReference type="Proteomes" id="UP001476950">
    <property type="component" value="Unassembled WGS sequence"/>
</dbReference>
<dbReference type="EMBL" id="JAMPLM010000001">
    <property type="protein sequence ID" value="MEP1057144.1"/>
    <property type="molecule type" value="Genomic_DNA"/>
</dbReference>
<accession>A0ABV0KD60</accession>
<protein>
    <recommendedName>
        <fullName evidence="3">Transposase</fullName>
    </recommendedName>
</protein>
<name>A0ABV0KD60_9CYAN</name>
<evidence type="ECO:0008006" key="3">
    <source>
        <dbReference type="Google" id="ProtNLM"/>
    </source>
</evidence>
<reference evidence="1 2" key="1">
    <citation type="submission" date="2022-04" db="EMBL/GenBank/DDBJ databases">
        <title>Positive selection, recombination, and allopatry shape intraspecific diversity of widespread and dominant cyanobacteria.</title>
        <authorList>
            <person name="Wei J."/>
            <person name="Shu W."/>
            <person name="Hu C."/>
        </authorList>
    </citation>
    <scope>NUCLEOTIDE SEQUENCE [LARGE SCALE GENOMIC DNA]</scope>
    <source>
        <strain evidence="1 2">AS-A4</strain>
    </source>
</reference>
<organism evidence="1 2">
    <name type="scientific">Stenomitos frigidus AS-A4</name>
    <dbReference type="NCBI Taxonomy" id="2933935"/>
    <lineage>
        <taxon>Bacteria</taxon>
        <taxon>Bacillati</taxon>
        <taxon>Cyanobacteriota</taxon>
        <taxon>Cyanophyceae</taxon>
        <taxon>Leptolyngbyales</taxon>
        <taxon>Leptolyngbyaceae</taxon>
        <taxon>Stenomitos</taxon>
    </lineage>
</organism>